<comment type="caution">
    <text evidence="1">The sequence shown here is derived from an EMBL/GenBank/DDBJ whole genome shotgun (WGS) entry which is preliminary data.</text>
</comment>
<dbReference type="AlphaFoldDB" id="A0ABD5Y249"/>
<dbReference type="Proteomes" id="UP001596432">
    <property type="component" value="Unassembled WGS sequence"/>
</dbReference>
<accession>A0ABD5Y249</accession>
<dbReference type="Gene3D" id="3.30.920.30">
    <property type="entry name" value="Hypothetical protein"/>
    <property type="match status" value="1"/>
</dbReference>
<dbReference type="InterPro" id="IPR038570">
    <property type="entry name" value="HicA_sf"/>
</dbReference>
<protein>
    <recommendedName>
        <fullName evidence="3">HicA toxin of toxin-antitoxin</fullName>
    </recommendedName>
</protein>
<dbReference type="RefSeq" id="WP_382261848.1">
    <property type="nucleotide sequence ID" value="NZ_JBHTAS010000001.1"/>
</dbReference>
<evidence type="ECO:0000313" key="1">
    <source>
        <dbReference type="EMBL" id="MFC7139405.1"/>
    </source>
</evidence>
<name>A0ABD5Y249_9EURY</name>
<evidence type="ECO:0008006" key="3">
    <source>
        <dbReference type="Google" id="ProtNLM"/>
    </source>
</evidence>
<proteinExistence type="predicted"/>
<reference evidence="1 2" key="1">
    <citation type="journal article" date="2019" name="Int. J. Syst. Evol. Microbiol.">
        <title>The Global Catalogue of Microorganisms (GCM) 10K type strain sequencing project: providing services to taxonomists for standard genome sequencing and annotation.</title>
        <authorList>
            <consortium name="The Broad Institute Genomics Platform"/>
            <consortium name="The Broad Institute Genome Sequencing Center for Infectious Disease"/>
            <person name="Wu L."/>
            <person name="Ma J."/>
        </authorList>
    </citation>
    <scope>NUCLEOTIDE SEQUENCE [LARGE SCALE GENOMIC DNA]</scope>
    <source>
        <strain evidence="1 2">XZYJT29</strain>
    </source>
</reference>
<evidence type="ECO:0000313" key="2">
    <source>
        <dbReference type="Proteomes" id="UP001596432"/>
    </source>
</evidence>
<dbReference type="EMBL" id="JBHTAS010000001">
    <property type="protein sequence ID" value="MFC7139405.1"/>
    <property type="molecule type" value="Genomic_DNA"/>
</dbReference>
<gene>
    <name evidence="1" type="ORF">ACFQMA_06080</name>
</gene>
<organism evidence="1 2">
    <name type="scientific">Halosimplex aquaticum</name>
    <dbReference type="NCBI Taxonomy" id="3026162"/>
    <lineage>
        <taxon>Archaea</taxon>
        <taxon>Methanobacteriati</taxon>
        <taxon>Methanobacteriota</taxon>
        <taxon>Stenosarchaea group</taxon>
        <taxon>Halobacteria</taxon>
        <taxon>Halobacteriales</taxon>
        <taxon>Haloarculaceae</taxon>
        <taxon>Halosimplex</taxon>
    </lineage>
</organism>
<keyword evidence="2" id="KW-1185">Reference proteome</keyword>
<sequence>MILRWDPPESHADTDPRTVTVPVHDSISIGTLRDIAADAGADDFESFCTWIDRNS</sequence>